<reference evidence="2" key="1">
    <citation type="submission" date="2025-08" db="UniProtKB">
        <authorList>
            <consortium name="RefSeq"/>
        </authorList>
    </citation>
    <scope>IDENTIFICATION</scope>
    <source>
        <tissue evidence="2">Leaves</tissue>
    </source>
</reference>
<organism evidence="1 2">
    <name type="scientific">Coffea arabica</name>
    <name type="common">Arabian coffee</name>
    <dbReference type="NCBI Taxonomy" id="13443"/>
    <lineage>
        <taxon>Eukaryota</taxon>
        <taxon>Viridiplantae</taxon>
        <taxon>Streptophyta</taxon>
        <taxon>Embryophyta</taxon>
        <taxon>Tracheophyta</taxon>
        <taxon>Spermatophyta</taxon>
        <taxon>Magnoliopsida</taxon>
        <taxon>eudicotyledons</taxon>
        <taxon>Gunneridae</taxon>
        <taxon>Pentapetalae</taxon>
        <taxon>asterids</taxon>
        <taxon>lamiids</taxon>
        <taxon>Gentianales</taxon>
        <taxon>Rubiaceae</taxon>
        <taxon>Ixoroideae</taxon>
        <taxon>Gardenieae complex</taxon>
        <taxon>Bertiereae - Coffeeae clade</taxon>
        <taxon>Coffeeae</taxon>
        <taxon>Coffea</taxon>
    </lineage>
</organism>
<evidence type="ECO:0000313" key="1">
    <source>
        <dbReference type="Proteomes" id="UP001652660"/>
    </source>
</evidence>
<evidence type="ECO:0000313" key="2">
    <source>
        <dbReference type="RefSeq" id="XP_071933660.1"/>
    </source>
</evidence>
<protein>
    <submittedName>
        <fullName evidence="2">Uncharacterized protein</fullName>
    </submittedName>
</protein>
<accession>A0ABM4WPE8</accession>
<sequence>MENVIRDAWNIPSEGTRWYQVTQKIKNCRIELLKWNSSKKGNSLERINGCKKMIEDIKALNVDNKKQQMPEAKKQLKAAYDEEEAYWNQKSRLRWLNEGDKNTQFSMLWLRVGGRGIDYRI</sequence>
<proteinExistence type="predicted"/>
<keyword evidence="1" id="KW-1185">Reference proteome</keyword>
<name>A0ABM4WPE8_COFAR</name>
<dbReference type="RefSeq" id="XP_071933660.1">
    <property type="nucleotide sequence ID" value="XM_072077559.1"/>
</dbReference>
<gene>
    <name evidence="2" type="primary">LOC140036228</name>
</gene>
<dbReference type="Proteomes" id="UP001652660">
    <property type="component" value="Chromosome 2e"/>
</dbReference>
<dbReference type="GeneID" id="140036228"/>